<protein>
    <submittedName>
        <fullName evidence="1">Uncharacterized protein</fullName>
    </submittedName>
</protein>
<dbReference type="OrthoDB" id="129655at2759"/>
<gene>
    <name evidence="1" type="ORF">PHPALM_14169</name>
</gene>
<dbReference type="AlphaFoldDB" id="A0A2P4XVG0"/>
<proteinExistence type="predicted"/>
<accession>A0A2P4XVG0</accession>
<evidence type="ECO:0000313" key="2">
    <source>
        <dbReference type="Proteomes" id="UP000237271"/>
    </source>
</evidence>
<organism evidence="1 2">
    <name type="scientific">Phytophthora palmivora</name>
    <dbReference type="NCBI Taxonomy" id="4796"/>
    <lineage>
        <taxon>Eukaryota</taxon>
        <taxon>Sar</taxon>
        <taxon>Stramenopiles</taxon>
        <taxon>Oomycota</taxon>
        <taxon>Peronosporomycetes</taxon>
        <taxon>Peronosporales</taxon>
        <taxon>Peronosporaceae</taxon>
        <taxon>Phytophthora</taxon>
    </lineage>
</organism>
<comment type="caution">
    <text evidence="1">The sequence shown here is derived from an EMBL/GenBank/DDBJ whole genome shotgun (WGS) entry which is preliminary data.</text>
</comment>
<dbReference type="Proteomes" id="UP000237271">
    <property type="component" value="Unassembled WGS sequence"/>
</dbReference>
<sequence>MPAKKRRVKALEASMIDAYIQDLDCNYLKTDDVFRTTEPPEIGDTVHSVQMRESDGEVAFFQQLTKSIQPFSLRETGNSVWALGEKQWVNKQDYVRNHDVKDPGNTIAVTFVETKVLTAGITVPLLQRFIARRFDGENSIVHTWKFITEAKGVFDGMQMDETGWCRFLPSLDDSQPGTTVEMCIRRVPVYFRACGT</sequence>
<dbReference type="EMBL" id="NCKW01007852">
    <property type="protein sequence ID" value="POM69540.1"/>
    <property type="molecule type" value="Genomic_DNA"/>
</dbReference>
<name>A0A2P4XVG0_9STRA</name>
<evidence type="ECO:0000313" key="1">
    <source>
        <dbReference type="EMBL" id="POM69540.1"/>
    </source>
</evidence>
<reference evidence="1 2" key="1">
    <citation type="journal article" date="2017" name="Genome Biol. Evol.">
        <title>Phytophthora megakarya and P. palmivora, closely related causal agents of cacao black pod rot, underwent increases in genome sizes and gene numbers by different mechanisms.</title>
        <authorList>
            <person name="Ali S.S."/>
            <person name="Shao J."/>
            <person name="Lary D.J."/>
            <person name="Kronmiller B."/>
            <person name="Shen D."/>
            <person name="Strem M.D."/>
            <person name="Amoako-Attah I."/>
            <person name="Akrofi A.Y."/>
            <person name="Begoude B.A."/>
            <person name="Ten Hoopen G.M."/>
            <person name="Coulibaly K."/>
            <person name="Kebe B.I."/>
            <person name="Melnick R.L."/>
            <person name="Guiltinan M.J."/>
            <person name="Tyler B.M."/>
            <person name="Meinhardt L.W."/>
            <person name="Bailey B.A."/>
        </authorList>
    </citation>
    <scope>NUCLEOTIDE SEQUENCE [LARGE SCALE GENOMIC DNA]</scope>
    <source>
        <strain evidence="2">sbr112.9</strain>
    </source>
</reference>
<keyword evidence="2" id="KW-1185">Reference proteome</keyword>